<keyword evidence="1" id="KW-0812">Transmembrane</keyword>
<organism evidence="2 3">
    <name type="scientific">Ancylostoma ceylanicum</name>
    <dbReference type="NCBI Taxonomy" id="53326"/>
    <lineage>
        <taxon>Eukaryota</taxon>
        <taxon>Metazoa</taxon>
        <taxon>Ecdysozoa</taxon>
        <taxon>Nematoda</taxon>
        <taxon>Chromadorea</taxon>
        <taxon>Rhabditida</taxon>
        <taxon>Rhabditina</taxon>
        <taxon>Rhabditomorpha</taxon>
        <taxon>Strongyloidea</taxon>
        <taxon>Ancylostomatidae</taxon>
        <taxon>Ancylostomatinae</taxon>
        <taxon>Ancylostoma</taxon>
    </lineage>
</organism>
<evidence type="ECO:0000256" key="1">
    <source>
        <dbReference type="SAM" id="Phobius"/>
    </source>
</evidence>
<dbReference type="EMBL" id="JARK01001566">
    <property type="protein sequence ID" value="EYB89610.1"/>
    <property type="molecule type" value="Genomic_DNA"/>
</dbReference>
<protein>
    <submittedName>
        <fullName evidence="2">Uncharacterized protein</fullName>
    </submittedName>
</protein>
<comment type="caution">
    <text evidence="2">The sequence shown here is derived from an EMBL/GenBank/DDBJ whole genome shotgun (WGS) entry which is preliminary data.</text>
</comment>
<accession>A0A016SGA2</accession>
<proteinExistence type="predicted"/>
<keyword evidence="3" id="KW-1185">Reference proteome</keyword>
<name>A0A016SGA2_9BILA</name>
<dbReference type="AlphaFoldDB" id="A0A016SGA2"/>
<sequence length="108" mass="12097">MYSERLCGGCHPVPKPDVSERFNFSALLGATKALVGPWGWEDAAFVVASRFDTCPSKYFCKMFALMKKAGVWAISRLFLPIIYVSSQYFAVFYVIDPLLVGVFRSSPK</sequence>
<gene>
    <name evidence="2" type="primary">Acey_s0230.g2986</name>
    <name evidence="2" type="ORF">Y032_0230g2986</name>
</gene>
<dbReference type="Proteomes" id="UP000024635">
    <property type="component" value="Unassembled WGS sequence"/>
</dbReference>
<feature type="transmembrane region" description="Helical" evidence="1">
    <location>
        <begin position="71"/>
        <end position="95"/>
    </location>
</feature>
<keyword evidence="1" id="KW-0472">Membrane</keyword>
<keyword evidence="1" id="KW-1133">Transmembrane helix</keyword>
<reference evidence="3" key="1">
    <citation type="journal article" date="2015" name="Nat. Genet.">
        <title>The genome and transcriptome of the zoonotic hookworm Ancylostoma ceylanicum identify infection-specific gene families.</title>
        <authorList>
            <person name="Schwarz E.M."/>
            <person name="Hu Y."/>
            <person name="Antoshechkin I."/>
            <person name="Miller M.M."/>
            <person name="Sternberg P.W."/>
            <person name="Aroian R.V."/>
        </authorList>
    </citation>
    <scope>NUCLEOTIDE SEQUENCE</scope>
    <source>
        <strain evidence="3">HY135</strain>
    </source>
</reference>
<evidence type="ECO:0000313" key="3">
    <source>
        <dbReference type="Proteomes" id="UP000024635"/>
    </source>
</evidence>
<evidence type="ECO:0000313" key="2">
    <source>
        <dbReference type="EMBL" id="EYB89610.1"/>
    </source>
</evidence>